<comment type="caution">
    <text evidence="2">The sequence shown here is derived from an EMBL/GenBank/DDBJ whole genome shotgun (WGS) entry which is preliminary data.</text>
</comment>
<proteinExistence type="predicted"/>
<protein>
    <submittedName>
        <fullName evidence="2">MCP methyltransferase/methylesterase, CheR/CheB with PAS/PAC sensor</fullName>
    </submittedName>
</protein>
<feature type="region of interest" description="Disordered" evidence="1">
    <location>
        <begin position="201"/>
        <end position="227"/>
    </location>
</feature>
<dbReference type="GO" id="GO:0032259">
    <property type="term" value="P:methylation"/>
    <property type="evidence" value="ECO:0007669"/>
    <property type="project" value="UniProtKB-KW"/>
</dbReference>
<keyword evidence="2" id="KW-0808">Transferase</keyword>
<evidence type="ECO:0000256" key="1">
    <source>
        <dbReference type="SAM" id="MobiDB-lite"/>
    </source>
</evidence>
<reference evidence="2" key="2">
    <citation type="journal article" date="2014" name="ISME J.">
        <title>Microbial stratification in low pH oxic and suboxic macroscopic growths along an acid mine drainage.</title>
        <authorList>
            <person name="Mendez-Garcia C."/>
            <person name="Mesa V."/>
            <person name="Sprenger R.R."/>
            <person name="Richter M."/>
            <person name="Diez M.S."/>
            <person name="Solano J."/>
            <person name="Bargiela R."/>
            <person name="Golyshina O.V."/>
            <person name="Manteca A."/>
            <person name="Ramos J.L."/>
            <person name="Gallego J.R."/>
            <person name="Llorente I."/>
            <person name="Martins Dos Santos V.A."/>
            <person name="Jensen O.N."/>
            <person name="Pelaez A.I."/>
            <person name="Sanchez J."/>
            <person name="Ferrer M."/>
        </authorList>
    </citation>
    <scope>NUCLEOTIDE SEQUENCE</scope>
</reference>
<keyword evidence="2" id="KW-0489">Methyltransferase</keyword>
<dbReference type="PANTHER" id="PTHR24422">
    <property type="entry name" value="CHEMOTAXIS PROTEIN METHYLTRANSFERASE"/>
    <property type="match status" value="1"/>
</dbReference>
<dbReference type="EMBL" id="AUZX01015391">
    <property type="protein sequence ID" value="EQD29192.1"/>
    <property type="molecule type" value="Genomic_DNA"/>
</dbReference>
<name>T0YBM1_9ZZZZ</name>
<dbReference type="AlphaFoldDB" id="T0YBM1"/>
<accession>T0YBM1</accession>
<gene>
    <name evidence="2" type="ORF">B1A_20838</name>
</gene>
<dbReference type="InterPro" id="IPR050903">
    <property type="entry name" value="Bact_Chemotaxis_MeTrfase"/>
</dbReference>
<evidence type="ECO:0000313" key="2">
    <source>
        <dbReference type="EMBL" id="EQD29192.1"/>
    </source>
</evidence>
<sequence>MARAIDFPTGRRVSARAPAQELLLSSQTSQTANVQALADQLLLQKFCPPAVLVNELGDILYLSAHTGRYLEPAAGKANWNIHVMARPAIRTPLAAALWRAIKERTVVEIRGLRMDDNFTHQLDITVEPIDEPNPLAGMVMVVFREIAAPIAQKNSRRRKDLGAADPAIAAELTRCQEELKALRETMRASDEERQVAIEELQSTNEELQSANEELTTSKEESQSMNEELQTINAELQSKVDDLALAQSDMQNLLNSTDIAT</sequence>
<feature type="non-terminal residue" evidence="2">
    <location>
        <position position="260"/>
    </location>
</feature>
<reference evidence="2" key="1">
    <citation type="submission" date="2013-08" db="EMBL/GenBank/DDBJ databases">
        <authorList>
            <person name="Mendez C."/>
            <person name="Richter M."/>
            <person name="Ferrer M."/>
            <person name="Sanchez J."/>
        </authorList>
    </citation>
    <scope>NUCLEOTIDE SEQUENCE</scope>
</reference>
<organism evidence="2">
    <name type="scientific">mine drainage metagenome</name>
    <dbReference type="NCBI Taxonomy" id="410659"/>
    <lineage>
        <taxon>unclassified sequences</taxon>
        <taxon>metagenomes</taxon>
        <taxon>ecological metagenomes</taxon>
    </lineage>
</organism>
<feature type="compositionally biased region" description="Polar residues" evidence="1">
    <location>
        <begin position="201"/>
        <end position="214"/>
    </location>
</feature>
<dbReference type="GO" id="GO:0008168">
    <property type="term" value="F:methyltransferase activity"/>
    <property type="evidence" value="ECO:0007669"/>
    <property type="project" value="UniProtKB-KW"/>
</dbReference>